<comment type="caution">
    <text evidence="1">The sequence shown here is derived from an EMBL/GenBank/DDBJ whole genome shotgun (WGS) entry which is preliminary data.</text>
</comment>
<sequence>MTGGSRAIGRRALLGAVGGLLGAGLLGGCSRPAHPVVIAAGPTDTPDLAFARLLAAALDRAGHPATALITSGNLENVQAVGESQAHLGICTADTIERRGPLVALAQLHQRHLHLVTRGDSGITAAEELRDRRIAVPPRGVAGHEAAVRVLAAVGAGSVDDLDGKWMPMEDGAAARAVAGRRVEAMIWAGALPPADVAAVEAVTALRALDLSAALTRLRPANGTYQAARLPAAIYHQSTEVATIAIPTLLVCHGNLPHGVASTVVDLLLDRAEELVPASTYGLQYLSPANLIDTAGVELHFDAVRRYRVRYG</sequence>
<dbReference type="PANTHER" id="PTHR42941:SF1">
    <property type="entry name" value="SLL1037 PROTEIN"/>
    <property type="match status" value="1"/>
</dbReference>
<reference evidence="1 2" key="1">
    <citation type="submission" date="2019-03" db="EMBL/GenBank/DDBJ databases">
        <title>Genomic Encyclopedia of Archaeal and Bacterial Type Strains, Phase II (KMG-II): from individual species to whole genera.</title>
        <authorList>
            <person name="Goeker M."/>
        </authorList>
    </citation>
    <scope>NUCLEOTIDE SEQUENCE [LARGE SCALE GENOMIC DNA]</scope>
    <source>
        <strain evidence="1 2">DSM 24323</strain>
    </source>
</reference>
<name>A0A4R7J226_9ACTN</name>
<dbReference type="EMBL" id="SOAW01000002">
    <property type="protein sequence ID" value="TDT31231.1"/>
    <property type="molecule type" value="Genomic_DNA"/>
</dbReference>
<dbReference type="SUPFAM" id="SSF53850">
    <property type="entry name" value="Periplasmic binding protein-like II"/>
    <property type="match status" value="1"/>
</dbReference>
<evidence type="ECO:0000313" key="2">
    <source>
        <dbReference type="Proteomes" id="UP000295371"/>
    </source>
</evidence>
<accession>A0A4R7J226</accession>
<dbReference type="OrthoDB" id="5582316at2"/>
<dbReference type="AlphaFoldDB" id="A0A4R7J226"/>
<dbReference type="InterPro" id="IPR011852">
    <property type="entry name" value="TRAP_TAXI"/>
</dbReference>
<gene>
    <name evidence="1" type="ORF">CLV29_2645</name>
</gene>
<dbReference type="RefSeq" id="WP_133755531.1">
    <property type="nucleotide sequence ID" value="NZ_SOAW01000002.1"/>
</dbReference>
<dbReference type="Pfam" id="PF16868">
    <property type="entry name" value="NMT1_3"/>
    <property type="match status" value="1"/>
</dbReference>
<evidence type="ECO:0000313" key="1">
    <source>
        <dbReference type="EMBL" id="TDT31231.1"/>
    </source>
</evidence>
<organism evidence="1 2">
    <name type="scientific">Naumannella halotolerans</name>
    <dbReference type="NCBI Taxonomy" id="993414"/>
    <lineage>
        <taxon>Bacteria</taxon>
        <taxon>Bacillati</taxon>
        <taxon>Actinomycetota</taxon>
        <taxon>Actinomycetes</taxon>
        <taxon>Propionibacteriales</taxon>
        <taxon>Propionibacteriaceae</taxon>
        <taxon>Naumannella</taxon>
    </lineage>
</organism>
<dbReference type="Proteomes" id="UP000295371">
    <property type="component" value="Unassembled WGS sequence"/>
</dbReference>
<dbReference type="PROSITE" id="PS51257">
    <property type="entry name" value="PROKAR_LIPOPROTEIN"/>
    <property type="match status" value="1"/>
</dbReference>
<dbReference type="InterPro" id="IPR006311">
    <property type="entry name" value="TAT_signal"/>
</dbReference>
<keyword evidence="2" id="KW-1185">Reference proteome</keyword>
<protein>
    <recommendedName>
        <fullName evidence="3">TRAP transporter TAXI family solute receptor</fullName>
    </recommendedName>
</protein>
<dbReference type="Gene3D" id="3.40.190.10">
    <property type="entry name" value="Periplasmic binding protein-like II"/>
    <property type="match status" value="2"/>
</dbReference>
<dbReference type="PROSITE" id="PS51318">
    <property type="entry name" value="TAT"/>
    <property type="match status" value="1"/>
</dbReference>
<evidence type="ECO:0008006" key="3">
    <source>
        <dbReference type="Google" id="ProtNLM"/>
    </source>
</evidence>
<dbReference type="PANTHER" id="PTHR42941">
    <property type="entry name" value="SLL1037 PROTEIN"/>
    <property type="match status" value="1"/>
</dbReference>
<proteinExistence type="predicted"/>